<organism evidence="3">
    <name type="scientific">Setaria italica</name>
    <name type="common">Foxtail millet</name>
    <name type="synonym">Panicum italicum</name>
    <dbReference type="NCBI Taxonomy" id="4555"/>
    <lineage>
        <taxon>Eukaryota</taxon>
        <taxon>Viridiplantae</taxon>
        <taxon>Streptophyta</taxon>
        <taxon>Embryophyta</taxon>
        <taxon>Tracheophyta</taxon>
        <taxon>Spermatophyta</taxon>
        <taxon>Magnoliopsida</taxon>
        <taxon>Liliopsida</taxon>
        <taxon>Poales</taxon>
        <taxon>Poaceae</taxon>
        <taxon>PACMAD clade</taxon>
        <taxon>Panicoideae</taxon>
        <taxon>Panicodae</taxon>
        <taxon>Paniceae</taxon>
        <taxon>Cenchrinae</taxon>
        <taxon>Setaria</taxon>
    </lineage>
</organism>
<sequence length="162" mass="18559">MHRSRGGSGEVIFTREDHGTEEQEEEEEQDEEERCLAKKSGLNGDEELLVVLKRFRRNWTRSMSPYVGPVDATTTEDSGPMLYTDSGPPRIGGIPYDAMEIFSLRLTQIEGGLEWPLHVYGFVAVRDSMDYKRNILFHRSKNNCQVLTAEVCKSLSHWFNLC</sequence>
<evidence type="ECO:0000259" key="2">
    <source>
        <dbReference type="Pfam" id="PF20241"/>
    </source>
</evidence>
<dbReference type="OrthoDB" id="694001at2759"/>
<feature type="region of interest" description="Disordered" evidence="1">
    <location>
        <begin position="1"/>
        <end position="39"/>
    </location>
</feature>
<dbReference type="PANTHER" id="PTHR33065:SF88">
    <property type="entry name" value="OS11G0104220 PROTEIN"/>
    <property type="match status" value="1"/>
</dbReference>
<dbReference type="AlphaFoldDB" id="A0A368R9W0"/>
<protein>
    <recommendedName>
        <fullName evidence="2">DUF6598 domain-containing protein</fullName>
    </recommendedName>
</protein>
<dbReference type="InterPro" id="IPR046533">
    <property type="entry name" value="DUF6598"/>
</dbReference>
<evidence type="ECO:0000313" key="3">
    <source>
        <dbReference type="EMBL" id="RCV26996.1"/>
    </source>
</evidence>
<feature type="domain" description="DUF6598" evidence="2">
    <location>
        <begin position="98"/>
        <end position="150"/>
    </location>
</feature>
<name>A0A368R9W0_SETIT</name>
<proteinExistence type="predicted"/>
<dbReference type="EMBL" id="CM003532">
    <property type="protein sequence ID" value="RCV26996.1"/>
    <property type="molecule type" value="Genomic_DNA"/>
</dbReference>
<accession>A0A368R9W0</accession>
<reference evidence="3" key="1">
    <citation type="journal article" date="2012" name="Nat. Biotechnol.">
        <title>Reference genome sequence of the model plant Setaria.</title>
        <authorList>
            <person name="Bennetzen J.L."/>
            <person name="Schmutz J."/>
            <person name="Wang H."/>
            <person name="Percifield R."/>
            <person name="Hawkins J."/>
            <person name="Pontaroli A.C."/>
            <person name="Estep M."/>
            <person name="Feng L."/>
            <person name="Vaughn J.N."/>
            <person name="Grimwood J."/>
            <person name="Jenkins J."/>
            <person name="Barry K."/>
            <person name="Lindquist E."/>
            <person name="Hellsten U."/>
            <person name="Deshpande S."/>
            <person name="Wang X."/>
            <person name="Wu X."/>
            <person name="Mitros T."/>
            <person name="Triplett J."/>
            <person name="Yang X."/>
            <person name="Ye C.Y."/>
            <person name="Mauro-Herrera M."/>
            <person name="Wang L."/>
            <person name="Li P."/>
            <person name="Sharma M."/>
            <person name="Sharma R."/>
            <person name="Ronald P.C."/>
            <person name="Panaud O."/>
            <person name="Kellogg E.A."/>
            <person name="Brutnell T.P."/>
            <person name="Doust A.N."/>
            <person name="Tuskan G.A."/>
            <person name="Rokhsar D."/>
            <person name="Devos K.M."/>
        </authorList>
    </citation>
    <scope>NUCLEOTIDE SEQUENCE [LARGE SCALE GENOMIC DNA]</scope>
    <source>
        <strain evidence="3">Yugu1</strain>
    </source>
</reference>
<dbReference type="PANTHER" id="PTHR33065">
    <property type="entry name" value="OS07G0486400 PROTEIN"/>
    <property type="match status" value="1"/>
</dbReference>
<feature type="compositionally biased region" description="Acidic residues" evidence="1">
    <location>
        <begin position="22"/>
        <end position="33"/>
    </location>
</feature>
<dbReference type="STRING" id="4555.A0A368R9W0"/>
<reference evidence="3" key="2">
    <citation type="submission" date="2015-07" db="EMBL/GenBank/DDBJ databases">
        <authorList>
            <person name="Noorani M."/>
        </authorList>
    </citation>
    <scope>NUCLEOTIDE SEQUENCE</scope>
    <source>
        <strain evidence="3">Yugu1</strain>
    </source>
</reference>
<gene>
    <name evidence="3" type="ORF">SETIT_5G290400v2</name>
</gene>
<dbReference type="Pfam" id="PF20241">
    <property type="entry name" value="DUF6598"/>
    <property type="match status" value="1"/>
</dbReference>
<evidence type="ECO:0000256" key="1">
    <source>
        <dbReference type="SAM" id="MobiDB-lite"/>
    </source>
</evidence>